<dbReference type="PROSITE" id="PS51460">
    <property type="entry name" value="GAR"/>
    <property type="match status" value="1"/>
</dbReference>
<dbReference type="SUPFAM" id="SSF143575">
    <property type="entry name" value="GAS2 domain-like"/>
    <property type="match status" value="1"/>
</dbReference>
<dbReference type="HOGENOM" id="CLU_004583_0_0_1"/>
<feature type="compositionally biased region" description="Basic residues" evidence="4">
    <location>
        <begin position="10"/>
        <end position="24"/>
    </location>
</feature>
<gene>
    <name evidence="6" type="ORF">VHEMI01157</name>
</gene>
<feature type="compositionally biased region" description="Basic and acidic residues" evidence="4">
    <location>
        <begin position="844"/>
        <end position="859"/>
    </location>
</feature>
<dbReference type="Gene3D" id="3.30.920.20">
    <property type="entry name" value="Gas2-like domain"/>
    <property type="match status" value="1"/>
</dbReference>
<comment type="subcellular location">
    <subcellularLocation>
        <location evidence="1">Cytoplasm</location>
        <location evidence="1">Cytoskeleton</location>
    </subcellularLocation>
</comment>
<dbReference type="InterPro" id="IPR003108">
    <property type="entry name" value="GAR_dom"/>
</dbReference>
<evidence type="ECO:0000313" key="7">
    <source>
        <dbReference type="Proteomes" id="UP000039046"/>
    </source>
</evidence>
<name>A0A0A1T402_9HYPO</name>
<feature type="compositionally biased region" description="Polar residues" evidence="4">
    <location>
        <begin position="624"/>
        <end position="641"/>
    </location>
</feature>
<protein>
    <recommendedName>
        <fullName evidence="5">GAR domain-containing protein</fullName>
    </recommendedName>
</protein>
<feature type="domain" description="GAR" evidence="5">
    <location>
        <begin position="626"/>
        <end position="704"/>
    </location>
</feature>
<keyword evidence="2" id="KW-0963">Cytoplasm</keyword>
<dbReference type="Pfam" id="PF02187">
    <property type="entry name" value="GAS2"/>
    <property type="match status" value="1"/>
</dbReference>
<feature type="compositionally biased region" description="Basic and acidic residues" evidence="4">
    <location>
        <begin position="709"/>
        <end position="720"/>
    </location>
</feature>
<feature type="compositionally biased region" description="Basic and acidic residues" evidence="4">
    <location>
        <begin position="872"/>
        <end position="881"/>
    </location>
</feature>
<feature type="region of interest" description="Disordered" evidence="4">
    <location>
        <begin position="1"/>
        <end position="24"/>
    </location>
</feature>
<feature type="region of interest" description="Disordered" evidence="4">
    <location>
        <begin position="594"/>
        <end position="654"/>
    </location>
</feature>
<evidence type="ECO:0000259" key="5">
    <source>
        <dbReference type="PROSITE" id="PS51460"/>
    </source>
</evidence>
<dbReference type="OrthoDB" id="5409589at2759"/>
<dbReference type="InterPro" id="IPR036534">
    <property type="entry name" value="GAR_dom_sf"/>
</dbReference>
<feature type="region of interest" description="Disordered" evidence="4">
    <location>
        <begin position="427"/>
        <end position="446"/>
    </location>
</feature>
<dbReference type="STRING" id="1531966.A0A0A1T402"/>
<reference evidence="6 7" key="1">
    <citation type="journal article" date="2015" name="Genome Announc.">
        <title>Draft Genome Sequence and Gene Annotation of the Entomopathogenic Fungus Verticillium hemipterigenum.</title>
        <authorList>
            <person name="Horn F."/>
            <person name="Habel A."/>
            <person name="Scharf D.H."/>
            <person name="Dworschak J."/>
            <person name="Brakhage A.A."/>
            <person name="Guthke R."/>
            <person name="Hertweck C."/>
            <person name="Linde J."/>
        </authorList>
    </citation>
    <scope>NUCLEOTIDE SEQUENCE [LARGE SCALE GENOMIC DNA]</scope>
</reference>
<feature type="region of interest" description="Disordered" evidence="4">
    <location>
        <begin position="842"/>
        <end position="881"/>
    </location>
</feature>
<evidence type="ECO:0000256" key="1">
    <source>
        <dbReference type="ARBA" id="ARBA00004245"/>
    </source>
</evidence>
<evidence type="ECO:0000256" key="4">
    <source>
        <dbReference type="SAM" id="MobiDB-lite"/>
    </source>
</evidence>
<dbReference type="AlphaFoldDB" id="A0A0A1T402"/>
<dbReference type="GO" id="GO:0008017">
    <property type="term" value="F:microtubule binding"/>
    <property type="evidence" value="ECO:0007669"/>
    <property type="project" value="InterPro"/>
</dbReference>
<proteinExistence type="predicted"/>
<keyword evidence="3" id="KW-0206">Cytoskeleton</keyword>
<dbReference type="Proteomes" id="UP000039046">
    <property type="component" value="Unassembled WGS sequence"/>
</dbReference>
<evidence type="ECO:0000256" key="3">
    <source>
        <dbReference type="ARBA" id="ARBA00023212"/>
    </source>
</evidence>
<evidence type="ECO:0000313" key="6">
    <source>
        <dbReference type="EMBL" id="CEJ81002.1"/>
    </source>
</evidence>
<dbReference type="EMBL" id="CDHN01000001">
    <property type="protein sequence ID" value="CEJ81002.1"/>
    <property type="molecule type" value="Genomic_DNA"/>
</dbReference>
<feature type="region of interest" description="Disordered" evidence="4">
    <location>
        <begin position="466"/>
        <end position="506"/>
    </location>
</feature>
<keyword evidence="7" id="KW-1185">Reference proteome</keyword>
<accession>A0A0A1T402</accession>
<sequence>MENRPTLLKPQRHSLGHSPTRQKHLSMSDDLLGQLGPASAMELLLAPSGAVKGCMDGASQAEREFAMRTAVASQRISEWLEELQSWNWPEEGGEEGFQPGAAHSETSRKLFASGTQTATEGQGQQYMGSLLAQDVARYLWRIDEIQHGLNDLELEDIKAHILTHHIVPVPRPGTPGSDRSRHYTRMDDLSAIVTAIVVQSLPNLAKLTALIHAWTMRLAVLPQIPAMLTSLQEAETTLEAAWEAVMAFSEELAKYNEANGQLDWEQSLTRESFAVMKKSLSKKVAKPGKALDYMLDCLEGLDDTVPEEWLDRMESAEHSYGDWVVVGERKLREAEWARNLQRTEKPAIDQSQQQQDDLANRHSLEAIDNAAKNAHQILQQQQEELTRRSSFVEAGSAVDALGIEQPATPSMSKAWLLDEDTFDGTMSPVHEADDEEEPGLPPLNDTERLDSDDLLNDTVLHGASSHFGGLSSDMPEVSGSPAARGPVRELQYVSQSPPSSPPTLDHGIDDDSPMMLLDSPSFSSAPDYDDTVFTKSIADGADGSFTEDFDDSYSVSELSTTKLRRESVGEQHLRQQISNIISSIPAKIKLSSEPTKEINLNPPDLQLPRLKKKSSKEPFRRNASGLSSRTVTPSFTLSPAKTTRPRQSRGQQEIKVYHLSRSTGEAPIKLFIRCVGENGERVMVRVGGGWADLSEYLKEYATHHGRRSGRGDETTVEIRDLPQNGLLRLASKEPESAPTSRPGSAASQAVAPSTPLQVRKLRKGMGVLGNDIPRLQPRTPALREREGTPASEDSTRSRSSSRLSWTEEDSSFLGLAGPSGRRLEMSEESKAWVETVKQKVRIASGEHKPPTEEKGRFGDLGKVGGTKRLFRKAGEASARRS</sequence>
<feature type="compositionally biased region" description="Polar residues" evidence="4">
    <location>
        <begin position="737"/>
        <end position="756"/>
    </location>
</feature>
<dbReference type="GO" id="GO:0005856">
    <property type="term" value="C:cytoskeleton"/>
    <property type="evidence" value="ECO:0007669"/>
    <property type="project" value="UniProtKB-SubCell"/>
</dbReference>
<evidence type="ECO:0000256" key="2">
    <source>
        <dbReference type="ARBA" id="ARBA00022490"/>
    </source>
</evidence>
<feature type="region of interest" description="Disordered" evidence="4">
    <location>
        <begin position="702"/>
        <end position="826"/>
    </location>
</feature>
<organism evidence="6 7">
    <name type="scientific">[Torrubiella] hemipterigena</name>
    <dbReference type="NCBI Taxonomy" id="1531966"/>
    <lineage>
        <taxon>Eukaryota</taxon>
        <taxon>Fungi</taxon>
        <taxon>Dikarya</taxon>
        <taxon>Ascomycota</taxon>
        <taxon>Pezizomycotina</taxon>
        <taxon>Sordariomycetes</taxon>
        <taxon>Hypocreomycetidae</taxon>
        <taxon>Hypocreales</taxon>
        <taxon>Clavicipitaceae</taxon>
        <taxon>Clavicipitaceae incertae sedis</taxon>
        <taxon>'Torrubiella' clade</taxon>
    </lineage>
</organism>